<dbReference type="AlphaFoldDB" id="A0A2P4Y5Y7"/>
<comment type="caution">
    <text evidence="2">The sequence shown here is derived from an EMBL/GenBank/DDBJ whole genome shotgun (WGS) entry which is preliminary data.</text>
</comment>
<feature type="transmembrane region" description="Helical" evidence="1">
    <location>
        <begin position="141"/>
        <end position="165"/>
    </location>
</feature>
<feature type="transmembrane region" description="Helical" evidence="1">
    <location>
        <begin position="468"/>
        <end position="492"/>
    </location>
</feature>
<keyword evidence="1" id="KW-0812">Transmembrane</keyword>
<evidence type="ECO:0000313" key="3">
    <source>
        <dbReference type="Proteomes" id="UP000237271"/>
    </source>
</evidence>
<dbReference type="Proteomes" id="UP000237271">
    <property type="component" value="Unassembled WGS sequence"/>
</dbReference>
<feature type="transmembrane region" description="Helical" evidence="1">
    <location>
        <begin position="296"/>
        <end position="314"/>
    </location>
</feature>
<organism evidence="2 3">
    <name type="scientific">Phytophthora palmivora</name>
    <dbReference type="NCBI Taxonomy" id="4796"/>
    <lineage>
        <taxon>Eukaryota</taxon>
        <taxon>Sar</taxon>
        <taxon>Stramenopiles</taxon>
        <taxon>Oomycota</taxon>
        <taxon>Peronosporomycetes</taxon>
        <taxon>Peronosporales</taxon>
        <taxon>Peronosporaceae</taxon>
        <taxon>Phytophthora</taxon>
    </lineage>
</organism>
<reference evidence="2 3" key="1">
    <citation type="journal article" date="2017" name="Genome Biol. Evol.">
        <title>Phytophthora megakarya and P. palmivora, closely related causal agents of cacao black pod rot, underwent increases in genome sizes and gene numbers by different mechanisms.</title>
        <authorList>
            <person name="Ali S.S."/>
            <person name="Shao J."/>
            <person name="Lary D.J."/>
            <person name="Kronmiller B."/>
            <person name="Shen D."/>
            <person name="Strem M.D."/>
            <person name="Amoako-Attah I."/>
            <person name="Akrofi A.Y."/>
            <person name="Begoude B.A."/>
            <person name="Ten Hoopen G.M."/>
            <person name="Coulibaly K."/>
            <person name="Kebe B.I."/>
            <person name="Melnick R.L."/>
            <person name="Guiltinan M.J."/>
            <person name="Tyler B.M."/>
            <person name="Meinhardt L.W."/>
            <person name="Bailey B.A."/>
        </authorList>
    </citation>
    <scope>NUCLEOTIDE SEQUENCE [LARGE SCALE GENOMIC DNA]</scope>
    <source>
        <strain evidence="3">sbr112.9</strain>
    </source>
</reference>
<evidence type="ECO:0008006" key="4">
    <source>
        <dbReference type="Google" id="ProtNLM"/>
    </source>
</evidence>
<evidence type="ECO:0000256" key="1">
    <source>
        <dbReference type="SAM" id="Phobius"/>
    </source>
</evidence>
<feature type="transmembrane region" description="Helical" evidence="1">
    <location>
        <begin position="512"/>
        <end position="535"/>
    </location>
</feature>
<feature type="transmembrane region" description="Helical" evidence="1">
    <location>
        <begin position="69"/>
        <end position="89"/>
    </location>
</feature>
<keyword evidence="1" id="KW-0472">Membrane</keyword>
<gene>
    <name evidence="2" type="ORF">PHPALM_9936</name>
</gene>
<dbReference type="OrthoDB" id="106571at2759"/>
<keyword evidence="1" id="KW-1133">Transmembrane helix</keyword>
<name>A0A2P4Y5Y7_9STRA</name>
<feature type="transmembrane region" description="Helical" evidence="1">
    <location>
        <begin position="109"/>
        <end position="129"/>
    </location>
</feature>
<proteinExistence type="predicted"/>
<protein>
    <recommendedName>
        <fullName evidence="4">Transmembrane protein</fullName>
    </recommendedName>
</protein>
<feature type="transmembrane region" description="Helical" evidence="1">
    <location>
        <begin position="171"/>
        <end position="193"/>
    </location>
</feature>
<dbReference type="EMBL" id="NCKW01005224">
    <property type="protein sequence ID" value="POM73232.1"/>
    <property type="molecule type" value="Genomic_DNA"/>
</dbReference>
<keyword evidence="3" id="KW-1185">Reference proteome</keyword>
<sequence>MIHPAPSDIPDVVRIIPSSKPNSSCCSCLQRWFLKFSRYWAIMHLSYRGGKYSVERLLALDEYTRKHSLWHVIAVWVVSFIPAECFIIAQESVPLQDPALGWQKNYGFWVRAALVIGAVLYTATVQAKYLLRGFVISNCQLFVLVVCVVIVQMIVAVTFAANVWFPIPFTVITLVPAFYVVSIVSICFVMGKAVIREVLTHREQLLRFGSFIASRQFMVVIYPAYQVLFHAATGTDYQLPIILLLPVIKLIVKNIALQCVAHMEDMMPEAVIFTVDFFNALYMTTSMESAKSTSTVVIIVLIDITQSATVLFRLHRRTATVLLRLTTVVGSVEETGSLLSMVCQLCKHYDQFEMQNRQRIKIRSCIEHNISPQTHELLHRLDRIPRFGTFQVSRRNSAPENRIGFNKIVMFEKRRQVVKCATWVERQGQSVVSASEITWKSSTDIPNVTQDAGILREALEVLFTTECLLLSAFLDAFVPFFYGIFMFVMVHLQSAKYHSELAGVTNETIGDVVDSIFVFSVVELVALVLLAVLIYRNLGMNAVYHLAFVLETQTELIQSKLLGWMTMTLAFRVVHFGVDFTFQFEWLSSSMRARNEL</sequence>
<feature type="transmembrane region" description="Helical" evidence="1">
    <location>
        <begin position="205"/>
        <end position="225"/>
    </location>
</feature>
<evidence type="ECO:0000313" key="2">
    <source>
        <dbReference type="EMBL" id="POM73232.1"/>
    </source>
</evidence>
<accession>A0A2P4Y5Y7</accession>